<dbReference type="SFLD" id="SFLDF00310">
    <property type="entry name" value="oxygen-independent_coproporphy"/>
    <property type="match status" value="1"/>
</dbReference>
<dbReference type="SFLD" id="SFLDG01065">
    <property type="entry name" value="anaerobic_coproporphyrinogen-I"/>
    <property type="match status" value="1"/>
</dbReference>
<protein>
    <submittedName>
        <fullName evidence="6">Coproporphyrinogen dehydrogenase HemZ</fullName>
        <ecNumber evidence="6">1.3.98.3</ecNumber>
    </submittedName>
</protein>
<dbReference type="InterPro" id="IPR006638">
    <property type="entry name" value="Elp3/MiaA/NifB-like_rSAM"/>
</dbReference>
<evidence type="ECO:0000256" key="2">
    <source>
        <dbReference type="ARBA" id="ARBA00022723"/>
    </source>
</evidence>
<gene>
    <name evidence="6" type="primary">hemZ</name>
    <name evidence="6" type="ORF">H9797_01925</name>
</gene>
<comment type="caution">
    <text evidence="6">The sequence shown here is derived from an EMBL/GenBank/DDBJ whole genome shotgun (WGS) entry which is preliminary data.</text>
</comment>
<dbReference type="Proteomes" id="UP000824221">
    <property type="component" value="Unassembled WGS sequence"/>
</dbReference>
<dbReference type="EMBL" id="DXAJ01000033">
    <property type="protein sequence ID" value="HJA02122.1"/>
    <property type="molecule type" value="Genomic_DNA"/>
</dbReference>
<evidence type="ECO:0000313" key="6">
    <source>
        <dbReference type="EMBL" id="HJA02122.1"/>
    </source>
</evidence>
<proteinExistence type="predicted"/>
<dbReference type="InterPro" id="IPR013785">
    <property type="entry name" value="Aldolase_TIM"/>
</dbReference>
<evidence type="ECO:0000259" key="5">
    <source>
        <dbReference type="PROSITE" id="PS51918"/>
    </source>
</evidence>
<dbReference type="NCBIfam" id="TIGR03994">
    <property type="entry name" value="rSAM_HemZ"/>
    <property type="match status" value="1"/>
</dbReference>
<keyword evidence="1" id="KW-0949">S-adenosyl-L-methionine</keyword>
<dbReference type="InterPro" id="IPR058240">
    <property type="entry name" value="rSAM_sf"/>
</dbReference>
<keyword evidence="2" id="KW-0479">Metal-binding</keyword>
<evidence type="ECO:0000313" key="7">
    <source>
        <dbReference type="Proteomes" id="UP000824221"/>
    </source>
</evidence>
<dbReference type="GO" id="GO:0051989">
    <property type="term" value="F:coproporphyrinogen dehydrogenase activity"/>
    <property type="evidence" value="ECO:0007669"/>
    <property type="project" value="UniProtKB-EC"/>
</dbReference>
<dbReference type="SUPFAM" id="SSF102114">
    <property type="entry name" value="Radical SAM enzymes"/>
    <property type="match status" value="1"/>
</dbReference>
<dbReference type="GO" id="GO:0006779">
    <property type="term" value="P:porphyrin-containing compound biosynthetic process"/>
    <property type="evidence" value="ECO:0007669"/>
    <property type="project" value="TreeGrafter"/>
</dbReference>
<dbReference type="SFLD" id="SFLDS00029">
    <property type="entry name" value="Radical_SAM"/>
    <property type="match status" value="1"/>
</dbReference>
<keyword evidence="6" id="KW-0560">Oxidoreductase</keyword>
<dbReference type="PANTHER" id="PTHR13932:SF1">
    <property type="entry name" value="OXYGEN-INDEPENDENT COPROPORPHYRINOGEN-III OXIDASE-LIKE PROTEIN HEMZ"/>
    <property type="match status" value="1"/>
</dbReference>
<dbReference type="Pfam" id="PF04055">
    <property type="entry name" value="Radical_SAM"/>
    <property type="match status" value="1"/>
</dbReference>
<dbReference type="AlphaFoldDB" id="A0A9D2H061"/>
<dbReference type="InterPro" id="IPR034505">
    <property type="entry name" value="Coproporphyrinogen-III_oxidase"/>
</dbReference>
<reference evidence="6" key="1">
    <citation type="journal article" date="2021" name="PeerJ">
        <title>Extensive microbial diversity within the chicken gut microbiome revealed by metagenomics and culture.</title>
        <authorList>
            <person name="Gilroy R."/>
            <person name="Ravi A."/>
            <person name="Getino M."/>
            <person name="Pursley I."/>
            <person name="Horton D.L."/>
            <person name="Alikhan N.F."/>
            <person name="Baker D."/>
            <person name="Gharbi K."/>
            <person name="Hall N."/>
            <person name="Watson M."/>
            <person name="Adriaenssens E.M."/>
            <person name="Foster-Nyarko E."/>
            <person name="Jarju S."/>
            <person name="Secka A."/>
            <person name="Antonio M."/>
            <person name="Oren A."/>
            <person name="Chaudhuri R.R."/>
            <person name="La Ragione R."/>
            <person name="Hildebrand F."/>
            <person name="Pallen M.J."/>
        </authorList>
    </citation>
    <scope>NUCLEOTIDE SEQUENCE</scope>
    <source>
        <strain evidence="6">CHK156-179</strain>
    </source>
</reference>
<reference evidence="6" key="2">
    <citation type="submission" date="2021-04" db="EMBL/GenBank/DDBJ databases">
        <authorList>
            <person name="Gilroy R."/>
        </authorList>
    </citation>
    <scope>NUCLEOTIDE SEQUENCE</scope>
    <source>
        <strain evidence="6">CHK156-179</strain>
    </source>
</reference>
<keyword evidence="4" id="KW-0411">Iron-sulfur</keyword>
<dbReference type="GO" id="GO:0005737">
    <property type="term" value="C:cytoplasm"/>
    <property type="evidence" value="ECO:0007669"/>
    <property type="project" value="TreeGrafter"/>
</dbReference>
<dbReference type="EC" id="1.3.98.3" evidence="6"/>
<name>A0A9D2H061_9FIRM</name>
<organism evidence="6 7">
    <name type="scientific">Candidatus Gallimonas gallistercoris</name>
    <dbReference type="NCBI Taxonomy" id="2838602"/>
    <lineage>
        <taxon>Bacteria</taxon>
        <taxon>Bacillati</taxon>
        <taxon>Bacillota</taxon>
        <taxon>Clostridia</taxon>
        <taxon>Candidatus Gallimonas</taxon>
    </lineage>
</organism>
<dbReference type="PROSITE" id="PS51918">
    <property type="entry name" value="RADICAL_SAM"/>
    <property type="match status" value="1"/>
</dbReference>
<keyword evidence="3" id="KW-0408">Iron</keyword>
<dbReference type="SMART" id="SM00729">
    <property type="entry name" value="Elp3"/>
    <property type="match status" value="1"/>
</dbReference>
<dbReference type="GO" id="GO:0046872">
    <property type="term" value="F:metal ion binding"/>
    <property type="evidence" value="ECO:0007669"/>
    <property type="project" value="UniProtKB-KW"/>
</dbReference>
<feature type="domain" description="Radical SAM core" evidence="5">
    <location>
        <begin position="141"/>
        <end position="370"/>
    </location>
</feature>
<dbReference type="InterPro" id="IPR023995">
    <property type="entry name" value="HemZ"/>
</dbReference>
<accession>A0A9D2H061</accession>
<dbReference type="PANTHER" id="PTHR13932">
    <property type="entry name" value="COPROPORPHYRINIGEN III OXIDASE"/>
    <property type="match status" value="1"/>
</dbReference>
<dbReference type="CDD" id="cd01335">
    <property type="entry name" value="Radical_SAM"/>
    <property type="match status" value="1"/>
</dbReference>
<evidence type="ECO:0000256" key="1">
    <source>
        <dbReference type="ARBA" id="ARBA00022691"/>
    </source>
</evidence>
<sequence length="458" mass="51351">MLKAQPAFLEQELNEVVRLFAGAEEIEIELLQDYDGAVFRGVLRLNGEETRYAHEGAAENELVYKSLARRYSKLALYNALSAHFSRHLPWGALTGIRPTRLARGELEKGRDFLPLFHEMDVGEDNIELVSRVIGAQEGIFERKEGNCDLYVSLPFCPTRCVYCSFVTAPIDKTRQYIPVYLDAVKRELEGAEGLWENLRSVYIGGGTPFALETEELRAVLEAVKPLRTNGCEYTVEAGRPDVFTEEKLALCKEYGVTRICINAQSFSDRTLEAIGRKHTAKEVGEAFELARPFGFVTNCDLIAGLTGESLEEFCGSIDSAVALSPDNITVHTLCLKKGARLKEEVESLKEGDMGEMIAYAREKLTAAGYEPYYLYRQKYMAGAHENTGWTKPGRASVYNIDVMEETADNFAVGGNAVTKKVFLKEGRIERIGSPKDLPTYLEKTQKLIEEKRKLFSRT</sequence>
<evidence type="ECO:0000256" key="3">
    <source>
        <dbReference type="ARBA" id="ARBA00023004"/>
    </source>
</evidence>
<dbReference type="InterPro" id="IPR007197">
    <property type="entry name" value="rSAM"/>
</dbReference>
<evidence type="ECO:0000256" key="4">
    <source>
        <dbReference type="ARBA" id="ARBA00023014"/>
    </source>
</evidence>
<dbReference type="GO" id="GO:0051539">
    <property type="term" value="F:4 iron, 4 sulfur cluster binding"/>
    <property type="evidence" value="ECO:0007669"/>
    <property type="project" value="TreeGrafter"/>
</dbReference>
<dbReference type="Gene3D" id="3.20.20.70">
    <property type="entry name" value="Aldolase class I"/>
    <property type="match status" value="1"/>
</dbReference>
<dbReference type="SFLD" id="SFLDG01082">
    <property type="entry name" value="B12-binding_domain_containing"/>
    <property type="match status" value="1"/>
</dbReference>